<feature type="compositionally biased region" description="Polar residues" evidence="2">
    <location>
        <begin position="501"/>
        <end position="513"/>
    </location>
</feature>
<sequence length="557" mass="60514">MIEEDSKTAAAEAAAAVASTACDHPSSPDDDESVTVYSINSSSTPKKEKRKSRAVGIFNKLRLKKHSLSSHFDIRKTGSFKNSPSSPGELESSSCHSSILTTPNTTAHDDSISPVYKELGVFDETDATPQSLSLAVTLAKERIVALEMELVERNIKLEVTSVHITNEREALEKLEKKGQECEELRVELKGLYGVLQKIRETVVKNDILGGFSSTSSPVKHTKGEYTPRAKENAEKILFSIIDKALKDVDSYESISADSPKLSLALGVIDSQMEQANNPDAATNISENGDDASIADEEIPDWANDIMDDLHLIAQGHLPPILADQQQREDSQHEGKYSHNVFDRLTNPHNFTGVQKRKVEKVSPLDNTALDIGDQGSLHHANTRSSYSCGGSVCSIMSDSVNDGATGSSAYSSASRYESSSKQDFAFSIKPPSAIKVPPNAIKIRKPRQQRPIAHILTDSSSSIPTSLGSTKPPLYNEHCKDDDVPTTPPPNSSVKIRDANRSNLNNGSTGKMNTNNNAAAIDYSSLDPVDYSSQDVFARLQGKLTASYAGKMETHRK</sequence>
<feature type="compositionally biased region" description="Low complexity" evidence="2">
    <location>
        <begin position="83"/>
        <end position="98"/>
    </location>
</feature>
<dbReference type="EMBL" id="HBEL01030816">
    <property type="protein sequence ID" value="CAD8418250.1"/>
    <property type="molecule type" value="Transcribed_RNA"/>
</dbReference>
<feature type="region of interest" description="Disordered" evidence="2">
    <location>
        <begin position="1"/>
        <end position="51"/>
    </location>
</feature>
<reference evidence="3" key="1">
    <citation type="submission" date="2021-01" db="EMBL/GenBank/DDBJ databases">
        <authorList>
            <person name="Corre E."/>
            <person name="Pelletier E."/>
            <person name="Niang G."/>
            <person name="Scheremetjew M."/>
            <person name="Finn R."/>
            <person name="Kale V."/>
            <person name="Holt S."/>
            <person name="Cochrane G."/>
            <person name="Meng A."/>
            <person name="Brown T."/>
            <person name="Cohen L."/>
        </authorList>
    </citation>
    <scope>NUCLEOTIDE SEQUENCE</scope>
    <source>
        <strain evidence="3">CCAP1064/1</strain>
    </source>
</reference>
<dbReference type="AlphaFoldDB" id="A0A7S0GHQ2"/>
<feature type="compositionally biased region" description="Polar residues" evidence="2">
    <location>
        <begin position="35"/>
        <end position="44"/>
    </location>
</feature>
<organism evidence="3">
    <name type="scientific">Proboscia inermis</name>
    <dbReference type="NCBI Taxonomy" id="420281"/>
    <lineage>
        <taxon>Eukaryota</taxon>
        <taxon>Sar</taxon>
        <taxon>Stramenopiles</taxon>
        <taxon>Ochrophyta</taxon>
        <taxon>Bacillariophyta</taxon>
        <taxon>Coscinodiscophyceae</taxon>
        <taxon>Rhizosoleniophycidae</taxon>
        <taxon>Rhizosoleniales</taxon>
        <taxon>Rhizosoleniaceae</taxon>
        <taxon>Proboscia</taxon>
    </lineage>
</organism>
<proteinExistence type="predicted"/>
<accession>A0A7S0GHQ2</accession>
<evidence type="ECO:0000313" key="3">
    <source>
        <dbReference type="EMBL" id="CAD8418250.1"/>
    </source>
</evidence>
<gene>
    <name evidence="3" type="ORF">PINE0816_LOCUS14385</name>
</gene>
<feature type="region of interest" description="Disordered" evidence="2">
    <location>
        <begin position="478"/>
        <end position="513"/>
    </location>
</feature>
<feature type="compositionally biased region" description="Low complexity" evidence="2">
    <location>
        <begin position="9"/>
        <end position="21"/>
    </location>
</feature>
<evidence type="ECO:0000256" key="1">
    <source>
        <dbReference type="SAM" id="Coils"/>
    </source>
</evidence>
<keyword evidence="1" id="KW-0175">Coiled coil</keyword>
<feature type="region of interest" description="Disordered" evidence="2">
    <location>
        <begin position="75"/>
        <end position="111"/>
    </location>
</feature>
<feature type="coiled-coil region" evidence="1">
    <location>
        <begin position="164"/>
        <end position="191"/>
    </location>
</feature>
<evidence type="ECO:0000256" key="2">
    <source>
        <dbReference type="SAM" id="MobiDB-lite"/>
    </source>
</evidence>
<name>A0A7S0GHQ2_9STRA</name>
<protein>
    <submittedName>
        <fullName evidence="3">Uncharacterized protein</fullName>
    </submittedName>
</protein>